<evidence type="ECO:0000313" key="2">
    <source>
        <dbReference type="Proteomes" id="UP000001485"/>
    </source>
</evidence>
<protein>
    <submittedName>
        <fullName evidence="1">Uncharacterized protein</fullName>
    </submittedName>
</protein>
<dbReference type="Proteomes" id="UP000001485">
    <property type="component" value="Chromosome"/>
</dbReference>
<reference evidence="1 2" key="2">
    <citation type="journal article" date="2012" name="J. Bacteriol.">
        <title>Genome Sequence of Edwardsiella ictaluri 93-146, a Strain Associated with a Natural Channel Catfish Outbreak of Enteric Septicemia of Catfish.</title>
        <authorList>
            <person name="Williams M.L."/>
            <person name="Gillaspy A.F."/>
            <person name="Dyer D.W."/>
            <person name="Thune R.L."/>
            <person name="Waldbieser G.C."/>
            <person name="Schuster S.C."/>
            <person name="Gipson J."/>
            <person name="Zaitshik J."/>
            <person name="Landry C."/>
            <person name="Banes M.M."/>
            <person name="Lawrence M.L."/>
        </authorList>
    </citation>
    <scope>NUCLEOTIDE SEQUENCE [LARGE SCALE GENOMIC DNA]</scope>
    <source>
        <strain evidence="1 2">93-146</strain>
    </source>
</reference>
<dbReference type="KEGG" id="eic:NT01EI_3861"/>
<sequence>MPRFFLRALSARDFLLFFCSFYSLPFFPSTVESLTPIS</sequence>
<reference evidence="2" key="1">
    <citation type="submission" date="2009-03" db="EMBL/GenBank/DDBJ databases">
        <title>Complete genome sequence of Edwardsiella ictaluri 93-146.</title>
        <authorList>
            <person name="Williams M.L."/>
            <person name="Gillaspy A.F."/>
            <person name="Dyer D.W."/>
            <person name="Thune R.L."/>
            <person name="Waldbieser G.C."/>
            <person name="Schuster S.C."/>
            <person name="Gipson J."/>
            <person name="Zaitshik J."/>
            <person name="Landry C."/>
            <person name="Lawrence M.L."/>
        </authorList>
    </citation>
    <scope>NUCLEOTIDE SEQUENCE [LARGE SCALE GENOMIC DNA]</scope>
    <source>
        <strain evidence="2">93-146</strain>
    </source>
</reference>
<dbReference type="AlphaFoldDB" id="C5BC74"/>
<dbReference type="HOGENOM" id="CLU_3327333_0_0_6"/>
<organism evidence="1 2">
    <name type="scientific">Edwardsiella ictaluri (strain 93-146)</name>
    <dbReference type="NCBI Taxonomy" id="634503"/>
    <lineage>
        <taxon>Bacteria</taxon>
        <taxon>Pseudomonadati</taxon>
        <taxon>Pseudomonadota</taxon>
        <taxon>Gammaproteobacteria</taxon>
        <taxon>Enterobacterales</taxon>
        <taxon>Hafniaceae</taxon>
        <taxon>Edwardsiella</taxon>
    </lineage>
</organism>
<gene>
    <name evidence="1" type="ordered locus">NT01EI_3861</name>
</gene>
<proteinExistence type="predicted"/>
<dbReference type="EMBL" id="CP001600">
    <property type="protein sequence ID" value="ACR70980.1"/>
    <property type="molecule type" value="Genomic_DNA"/>
</dbReference>
<evidence type="ECO:0000313" key="1">
    <source>
        <dbReference type="EMBL" id="ACR70980.1"/>
    </source>
</evidence>
<accession>C5BC74</accession>
<name>C5BC74_EDWI9</name>